<dbReference type="Gene3D" id="3.40.50.300">
    <property type="entry name" value="P-loop containing nucleotide triphosphate hydrolases"/>
    <property type="match status" value="1"/>
</dbReference>
<proteinExistence type="predicted"/>
<dbReference type="InterPro" id="IPR058031">
    <property type="entry name" value="AAA_lid_NorR"/>
</dbReference>
<organism evidence="7 8">
    <name type="scientific">Streptomyces olivaceiscleroticus</name>
    <dbReference type="NCBI Taxonomy" id="68245"/>
    <lineage>
        <taxon>Bacteria</taxon>
        <taxon>Bacillati</taxon>
        <taxon>Actinomycetota</taxon>
        <taxon>Actinomycetes</taxon>
        <taxon>Kitasatosporales</taxon>
        <taxon>Streptomycetaceae</taxon>
        <taxon>Streptomyces</taxon>
    </lineage>
</organism>
<evidence type="ECO:0000256" key="2">
    <source>
        <dbReference type="ARBA" id="ARBA00022840"/>
    </source>
</evidence>
<evidence type="ECO:0000313" key="7">
    <source>
        <dbReference type="EMBL" id="GAA0466724.1"/>
    </source>
</evidence>
<dbReference type="InterPro" id="IPR002197">
    <property type="entry name" value="HTH_Fis"/>
</dbReference>
<dbReference type="Gene3D" id="3.30.450.40">
    <property type="match status" value="1"/>
</dbReference>
<feature type="domain" description="Sigma-54 factor interaction" evidence="6">
    <location>
        <begin position="483"/>
        <end position="544"/>
    </location>
</feature>
<reference evidence="7 8" key="1">
    <citation type="journal article" date="2019" name="Int. J. Syst. Evol. Microbiol.">
        <title>The Global Catalogue of Microorganisms (GCM) 10K type strain sequencing project: providing services to taxonomists for standard genome sequencing and annotation.</title>
        <authorList>
            <consortium name="The Broad Institute Genomics Platform"/>
            <consortium name="The Broad Institute Genome Sequencing Center for Infectious Disease"/>
            <person name="Wu L."/>
            <person name="Ma J."/>
        </authorList>
    </citation>
    <scope>NUCLEOTIDE SEQUENCE [LARGE SCALE GENOMIC DNA]</scope>
    <source>
        <strain evidence="7 8">JCM 4805</strain>
    </source>
</reference>
<feature type="region of interest" description="Disordered" evidence="5">
    <location>
        <begin position="308"/>
        <end position="343"/>
    </location>
</feature>
<dbReference type="SUPFAM" id="SSF46689">
    <property type="entry name" value="Homeodomain-like"/>
    <property type="match status" value="1"/>
</dbReference>
<dbReference type="PROSITE" id="PS50045">
    <property type="entry name" value="SIGMA54_INTERACT_4"/>
    <property type="match status" value="1"/>
</dbReference>
<sequence>MNDWLRTASRARDDVFSNALDARVGAAADLRPTVYESWRRSRLQGLAPEAVSPVPLAEVEFDGYLARTVTPIVEKRVAALDQSACALVLTDREGRLLRRWVRDPEMAAGLDAKGVAAGFMMDESTVGTTGLVTLLTGSPVLIRGPEHFSELFKQYSCASAPIFHPVRRALLGSVSLICRVADTTPLMLSWVTELVRAIEEALLLRASQRGQRLFEAYTTYNRDVRHPIVALDVTTIITNAAAARLLGGVDQTLLWEHARRSLRERDRGPSSLTLPDGQVLMVDCRPLAHDDADAGAILILRRDPTARAQRPATELTQGASGAAAEASAVEGSPGSAPAASPVHDAPAALPGLVGHSEKWRALCRRAASLRNGPEAVLVLGEPGTGRLAVAQALQDLPDVRVVDAAEAVALGEDGWRGLLASQLGGPDAALVVRHADSLSPSAALATLAAVRRTPPVRLLATARSGAGEPAAHNPLLDSFELVLEVPPLRERLDDFPDLLARFSAEAARGGTPATWSPEAVQALTRLDWPGNLASLRALVRRTLTGRSAGRIGTADLPPEYVARAARRQLAALEQIEAQAIVRALREAGGNKHQAALALGIARSTLYRKIRALGLDLSASIY</sequence>
<keyword evidence="3" id="KW-0805">Transcription regulation</keyword>
<dbReference type="PANTHER" id="PTHR32071">
    <property type="entry name" value="TRANSCRIPTIONAL REGULATORY PROTEIN"/>
    <property type="match status" value="1"/>
</dbReference>
<accession>A0ABN1A3J4</accession>
<name>A0ABN1A3J4_9ACTN</name>
<evidence type="ECO:0000256" key="4">
    <source>
        <dbReference type="ARBA" id="ARBA00023163"/>
    </source>
</evidence>
<comment type="caution">
    <text evidence="7">The sequence shown here is derived from an EMBL/GenBank/DDBJ whole genome shotgun (WGS) entry which is preliminary data.</text>
</comment>
<feature type="compositionally biased region" description="Low complexity" evidence="5">
    <location>
        <begin position="318"/>
        <end position="342"/>
    </location>
</feature>
<dbReference type="Pfam" id="PF25601">
    <property type="entry name" value="AAA_lid_14"/>
    <property type="match status" value="1"/>
</dbReference>
<dbReference type="Gene3D" id="1.10.10.60">
    <property type="entry name" value="Homeodomain-like"/>
    <property type="match status" value="1"/>
</dbReference>
<keyword evidence="2" id="KW-0067">ATP-binding</keyword>
<evidence type="ECO:0000256" key="5">
    <source>
        <dbReference type="SAM" id="MobiDB-lite"/>
    </source>
</evidence>
<dbReference type="EMBL" id="BAAABY010000023">
    <property type="protein sequence ID" value="GAA0466724.1"/>
    <property type="molecule type" value="Genomic_DNA"/>
</dbReference>
<gene>
    <name evidence="7" type="ORF">GCM10010361_33610</name>
</gene>
<dbReference type="InterPro" id="IPR027417">
    <property type="entry name" value="P-loop_NTPase"/>
</dbReference>
<evidence type="ECO:0000256" key="3">
    <source>
        <dbReference type="ARBA" id="ARBA00023015"/>
    </source>
</evidence>
<dbReference type="Proteomes" id="UP001500909">
    <property type="component" value="Unassembled WGS sequence"/>
</dbReference>
<dbReference type="InterPro" id="IPR009057">
    <property type="entry name" value="Homeodomain-like_sf"/>
</dbReference>
<dbReference type="InterPro" id="IPR002078">
    <property type="entry name" value="Sigma_54_int"/>
</dbReference>
<evidence type="ECO:0000259" key="6">
    <source>
        <dbReference type="PROSITE" id="PS50045"/>
    </source>
</evidence>
<dbReference type="InterPro" id="IPR029016">
    <property type="entry name" value="GAF-like_dom_sf"/>
</dbReference>
<dbReference type="PRINTS" id="PR01590">
    <property type="entry name" value="HTHFIS"/>
</dbReference>
<keyword evidence="1" id="KW-0547">Nucleotide-binding</keyword>
<dbReference type="Pfam" id="PF02954">
    <property type="entry name" value="HTH_8"/>
    <property type="match status" value="1"/>
</dbReference>
<evidence type="ECO:0000313" key="8">
    <source>
        <dbReference type="Proteomes" id="UP001500909"/>
    </source>
</evidence>
<dbReference type="Gene3D" id="1.10.8.60">
    <property type="match status" value="1"/>
</dbReference>
<dbReference type="RefSeq" id="WP_346095727.1">
    <property type="nucleotide sequence ID" value="NZ_BAAABY010000023.1"/>
</dbReference>
<protein>
    <submittedName>
        <fullName evidence="7">Helix-turn-helix domain-containing protein</fullName>
    </submittedName>
</protein>
<keyword evidence="4" id="KW-0804">Transcription</keyword>
<keyword evidence="8" id="KW-1185">Reference proteome</keyword>
<evidence type="ECO:0000256" key="1">
    <source>
        <dbReference type="ARBA" id="ARBA00022741"/>
    </source>
</evidence>
<dbReference type="SUPFAM" id="SSF52540">
    <property type="entry name" value="P-loop containing nucleoside triphosphate hydrolases"/>
    <property type="match status" value="1"/>
</dbReference>